<dbReference type="VEuPathDB" id="FungiDB:FUN_006805"/>
<gene>
    <name evidence="1" type="ORF">RhiirC2_781043</name>
</gene>
<dbReference type="InterPro" id="IPR011009">
    <property type="entry name" value="Kinase-like_dom_sf"/>
</dbReference>
<evidence type="ECO:0008006" key="3">
    <source>
        <dbReference type="Google" id="ProtNLM"/>
    </source>
</evidence>
<reference evidence="1 2" key="1">
    <citation type="submission" date="2016-04" db="EMBL/GenBank/DDBJ databases">
        <title>Genome analyses suggest a sexual origin of heterokaryosis in a supposedly ancient asexual fungus.</title>
        <authorList>
            <person name="Ropars J."/>
            <person name="Sedzielewska K."/>
            <person name="Noel J."/>
            <person name="Charron P."/>
            <person name="Farinelli L."/>
            <person name="Marton T."/>
            <person name="Kruger M."/>
            <person name="Pelin A."/>
            <person name="Brachmann A."/>
            <person name="Corradi N."/>
        </authorList>
    </citation>
    <scope>NUCLEOTIDE SEQUENCE [LARGE SCALE GENOMIC DNA]</scope>
    <source>
        <strain evidence="1 2">C2</strain>
    </source>
</reference>
<evidence type="ECO:0000313" key="2">
    <source>
        <dbReference type="Proteomes" id="UP000233469"/>
    </source>
</evidence>
<comment type="caution">
    <text evidence="1">The sequence shown here is derived from an EMBL/GenBank/DDBJ whole genome shotgun (WGS) entry which is preliminary data.</text>
</comment>
<organism evidence="1 2">
    <name type="scientific">Rhizophagus irregularis</name>
    <dbReference type="NCBI Taxonomy" id="588596"/>
    <lineage>
        <taxon>Eukaryota</taxon>
        <taxon>Fungi</taxon>
        <taxon>Fungi incertae sedis</taxon>
        <taxon>Mucoromycota</taxon>
        <taxon>Glomeromycotina</taxon>
        <taxon>Glomeromycetes</taxon>
        <taxon>Glomerales</taxon>
        <taxon>Glomeraceae</taxon>
        <taxon>Rhizophagus</taxon>
    </lineage>
</organism>
<sequence>MSIDFLNTFSLEQEVLNMLKELESIDYTETSSIKKIYEDIAEENNNQTSLSLKELLIIHLYLKIKEDITVATLNIVNLANLETNDKKQVALKGLIDPVIDEYVIKIVNFFVWLDNIGYVMNIIHGDLHLKIASFGLSKQLTEVTYNSMNNRMGIIEYVEPRCLRNVIYVKDKRTSYVRSSRCYMNLREESNEGKPLLSTSLPKMFIFSNLKENDKRGIVVVEKAMTDDGNQVALKYLNENKSIKNFVK</sequence>
<reference evidence="1 2" key="2">
    <citation type="submission" date="2017-10" db="EMBL/GenBank/DDBJ databases">
        <title>Extensive intraspecific genome diversity in a model arbuscular mycorrhizal fungus.</title>
        <authorList>
            <person name="Chen E.C.H."/>
            <person name="Morin E."/>
            <person name="Baudet D."/>
            <person name="Noel J."/>
            <person name="Ndikumana S."/>
            <person name="Charron P."/>
            <person name="St-Onge C."/>
            <person name="Giorgi J."/>
            <person name="Grigoriev I.V."/>
            <person name="Roux C."/>
            <person name="Martin F.M."/>
            <person name="Corradi N."/>
        </authorList>
    </citation>
    <scope>NUCLEOTIDE SEQUENCE [LARGE SCALE GENOMIC DNA]</scope>
    <source>
        <strain evidence="1 2">C2</strain>
    </source>
</reference>
<proteinExistence type="predicted"/>
<dbReference type="EMBL" id="LLXL01000729">
    <property type="protein sequence ID" value="PKK69409.1"/>
    <property type="molecule type" value="Genomic_DNA"/>
</dbReference>
<protein>
    <recommendedName>
        <fullName evidence="3">Protein kinase domain-containing protein</fullName>
    </recommendedName>
</protein>
<accession>A0A2N1N6F4</accession>
<dbReference type="AlphaFoldDB" id="A0A2N1N6F4"/>
<evidence type="ECO:0000313" key="1">
    <source>
        <dbReference type="EMBL" id="PKK69409.1"/>
    </source>
</evidence>
<dbReference type="Proteomes" id="UP000233469">
    <property type="component" value="Unassembled WGS sequence"/>
</dbReference>
<name>A0A2N1N6F4_9GLOM</name>
<dbReference type="VEuPathDB" id="FungiDB:RhiirA1_447999"/>
<dbReference type="SUPFAM" id="SSF56112">
    <property type="entry name" value="Protein kinase-like (PK-like)"/>
    <property type="match status" value="1"/>
</dbReference>